<gene>
    <name evidence="2" type="ORF">GRI91_15050</name>
</gene>
<dbReference type="InterPro" id="IPR002347">
    <property type="entry name" value="SDR_fam"/>
</dbReference>
<organism evidence="2 3">
    <name type="scientific">Altericroceibacterium endophyticum</name>
    <dbReference type="NCBI Taxonomy" id="1808508"/>
    <lineage>
        <taxon>Bacteria</taxon>
        <taxon>Pseudomonadati</taxon>
        <taxon>Pseudomonadota</taxon>
        <taxon>Alphaproteobacteria</taxon>
        <taxon>Sphingomonadales</taxon>
        <taxon>Erythrobacteraceae</taxon>
        <taxon>Altericroceibacterium</taxon>
    </lineage>
</organism>
<dbReference type="SUPFAM" id="SSF51735">
    <property type="entry name" value="NAD(P)-binding Rossmann-fold domains"/>
    <property type="match status" value="1"/>
</dbReference>
<evidence type="ECO:0000313" key="3">
    <source>
        <dbReference type="Proteomes" id="UP000438476"/>
    </source>
</evidence>
<dbReference type="AlphaFoldDB" id="A0A6I4TB33"/>
<dbReference type="Pfam" id="PF13561">
    <property type="entry name" value="adh_short_C2"/>
    <property type="match status" value="1"/>
</dbReference>
<dbReference type="Gene3D" id="3.40.50.720">
    <property type="entry name" value="NAD(P)-binding Rossmann-like Domain"/>
    <property type="match status" value="1"/>
</dbReference>
<dbReference type="PRINTS" id="PR00081">
    <property type="entry name" value="GDHRDH"/>
</dbReference>
<evidence type="ECO:0000313" key="2">
    <source>
        <dbReference type="EMBL" id="MXO67080.1"/>
    </source>
</evidence>
<keyword evidence="3" id="KW-1185">Reference proteome</keyword>
<dbReference type="OrthoDB" id="7432199at2"/>
<dbReference type="InterPro" id="IPR020904">
    <property type="entry name" value="Sc_DH/Rdtase_CS"/>
</dbReference>
<dbReference type="GO" id="GO:0016616">
    <property type="term" value="F:oxidoreductase activity, acting on the CH-OH group of donors, NAD or NADP as acceptor"/>
    <property type="evidence" value="ECO:0007669"/>
    <property type="project" value="TreeGrafter"/>
</dbReference>
<dbReference type="EMBL" id="WTYT01000007">
    <property type="protein sequence ID" value="MXO67080.1"/>
    <property type="molecule type" value="Genomic_DNA"/>
</dbReference>
<proteinExistence type="inferred from homology"/>
<dbReference type="PANTHER" id="PTHR42760:SF106">
    <property type="entry name" value="PROTEIN FIXR"/>
    <property type="match status" value="1"/>
</dbReference>
<dbReference type="Proteomes" id="UP000438476">
    <property type="component" value="Unassembled WGS sequence"/>
</dbReference>
<comment type="similarity">
    <text evidence="1">Belongs to the short-chain dehydrogenases/reductases (SDR) family.</text>
</comment>
<name>A0A6I4TB33_9SPHN</name>
<protein>
    <submittedName>
        <fullName evidence="2">SDR family oxidoreductase</fullName>
    </submittedName>
</protein>
<dbReference type="CDD" id="cd05233">
    <property type="entry name" value="SDR_c"/>
    <property type="match status" value="1"/>
</dbReference>
<dbReference type="PANTHER" id="PTHR42760">
    <property type="entry name" value="SHORT-CHAIN DEHYDROGENASES/REDUCTASES FAMILY MEMBER"/>
    <property type="match status" value="1"/>
</dbReference>
<dbReference type="PROSITE" id="PS00061">
    <property type="entry name" value="ADH_SHORT"/>
    <property type="match status" value="1"/>
</dbReference>
<sequence length="248" mass="26519">MRQRSAIVTGITGGIGSAIGRKLREDGWFVVGLDRHDNCPDNACDELVQFDFADCENQSAFSEECVSKVMSALGKRTLHALINNAGLQILSSLRELRLSDWQKSIAVNLTAPMLLSQAFLPQLETSKGAILNIGSVHARATKREFVSYATTKAALDGFTRALAVDLGPKVRAICLAPAAISTPMLMAGFEGHSAAFEQLEACHPAGRIGSPEEVARAAAFLLSDELPFLTGSSFYLDGGVLARLNDPL</sequence>
<comment type="caution">
    <text evidence="2">The sequence shown here is derived from an EMBL/GenBank/DDBJ whole genome shotgun (WGS) entry which is preliminary data.</text>
</comment>
<dbReference type="InterPro" id="IPR036291">
    <property type="entry name" value="NAD(P)-bd_dom_sf"/>
</dbReference>
<accession>A0A6I4TB33</accession>
<reference evidence="2 3" key="1">
    <citation type="submission" date="2019-12" db="EMBL/GenBank/DDBJ databases">
        <title>Genomic-based taxomic classification of the family Erythrobacteraceae.</title>
        <authorList>
            <person name="Xu L."/>
        </authorList>
    </citation>
    <scope>NUCLEOTIDE SEQUENCE [LARGE SCALE GENOMIC DNA]</scope>
    <source>
        <strain evidence="2 3">LMG 29518</strain>
    </source>
</reference>
<evidence type="ECO:0000256" key="1">
    <source>
        <dbReference type="ARBA" id="ARBA00006484"/>
    </source>
</evidence>
<dbReference type="RefSeq" id="WP_160737531.1">
    <property type="nucleotide sequence ID" value="NZ_WTYT01000007.1"/>
</dbReference>
<dbReference type="PRINTS" id="PR00080">
    <property type="entry name" value="SDRFAMILY"/>
</dbReference>